<dbReference type="SMART" id="SM00530">
    <property type="entry name" value="HTH_XRE"/>
    <property type="match status" value="1"/>
</dbReference>
<dbReference type="Gene3D" id="1.10.260.40">
    <property type="entry name" value="lambda repressor-like DNA-binding domains"/>
    <property type="match status" value="1"/>
</dbReference>
<organism evidence="2 3">
    <name type="scientific">Aquipseudomonas ullengensis</name>
    <dbReference type="NCBI Taxonomy" id="2759166"/>
    <lineage>
        <taxon>Bacteria</taxon>
        <taxon>Pseudomonadati</taxon>
        <taxon>Pseudomonadota</taxon>
        <taxon>Gammaproteobacteria</taxon>
        <taxon>Pseudomonadales</taxon>
        <taxon>Pseudomonadaceae</taxon>
        <taxon>Aquipseudomonas</taxon>
    </lineage>
</organism>
<dbReference type="GO" id="GO:0003677">
    <property type="term" value="F:DNA binding"/>
    <property type="evidence" value="ECO:0007669"/>
    <property type="project" value="InterPro"/>
</dbReference>
<evidence type="ECO:0000259" key="1">
    <source>
        <dbReference type="SMART" id="SM00530"/>
    </source>
</evidence>
<dbReference type="RefSeq" id="WP_183089548.1">
    <property type="nucleotide sequence ID" value="NZ_JACJUD010000004.1"/>
</dbReference>
<protein>
    <submittedName>
        <fullName evidence="2">Helix-turn-helix domain-containing protein</fullName>
    </submittedName>
</protein>
<dbReference type="EMBL" id="JACJUD010000004">
    <property type="protein sequence ID" value="MBB2496009.1"/>
    <property type="molecule type" value="Genomic_DNA"/>
</dbReference>
<dbReference type="Pfam" id="PF13560">
    <property type="entry name" value="HTH_31"/>
    <property type="match status" value="1"/>
</dbReference>
<accession>A0A7W4LMS2</accession>
<proteinExistence type="predicted"/>
<gene>
    <name evidence="2" type="ORF">H3H51_13350</name>
</gene>
<dbReference type="Proteomes" id="UP000542720">
    <property type="component" value="Unassembled WGS sequence"/>
</dbReference>
<dbReference type="AlphaFoldDB" id="A0A7W4LMS2"/>
<reference evidence="2 3" key="1">
    <citation type="submission" date="2020-08" db="EMBL/GenBank/DDBJ databases">
        <authorList>
            <person name="Kim C.M."/>
        </authorList>
    </citation>
    <scope>NUCLEOTIDE SEQUENCE [LARGE SCALE GENOMIC DNA]</scope>
    <source>
        <strain evidence="2 3">UL070</strain>
    </source>
</reference>
<name>A0A7W4LMS2_9GAMM</name>
<feature type="domain" description="HTH cro/C1-type" evidence="1">
    <location>
        <begin position="15"/>
        <end position="70"/>
    </location>
</feature>
<dbReference type="InterPro" id="IPR010982">
    <property type="entry name" value="Lambda_DNA-bd_dom_sf"/>
</dbReference>
<dbReference type="SUPFAM" id="SSF47413">
    <property type="entry name" value="lambda repressor-like DNA-binding domains"/>
    <property type="match status" value="1"/>
</dbReference>
<evidence type="ECO:0000313" key="2">
    <source>
        <dbReference type="EMBL" id="MBB2496009.1"/>
    </source>
</evidence>
<sequence length="79" mass="8551">MSLIPIHSAADIGTLARTLRRQQGIRQDDMAAIIGASHVFLRDVELGKGTVQLGKVLSLLDELGVRIHLEVPEKPGEQA</sequence>
<comment type="caution">
    <text evidence="2">The sequence shown here is derived from an EMBL/GenBank/DDBJ whole genome shotgun (WGS) entry which is preliminary data.</text>
</comment>
<keyword evidence="3" id="KW-1185">Reference proteome</keyword>
<evidence type="ECO:0000313" key="3">
    <source>
        <dbReference type="Proteomes" id="UP000542720"/>
    </source>
</evidence>
<dbReference type="InterPro" id="IPR001387">
    <property type="entry name" value="Cro/C1-type_HTH"/>
</dbReference>